<keyword evidence="4" id="KW-1133">Transmembrane helix</keyword>
<reference evidence="6" key="1">
    <citation type="submission" date="2019-11" db="EMBL/GenBank/DDBJ databases">
        <authorList>
            <person name="Liu Y."/>
            <person name="Hou J."/>
            <person name="Li T.-Q."/>
            <person name="Guan C.-H."/>
            <person name="Wu X."/>
            <person name="Wu H.-Z."/>
            <person name="Ling F."/>
            <person name="Zhang R."/>
            <person name="Shi X.-G."/>
            <person name="Ren J.-P."/>
            <person name="Chen E.-F."/>
            <person name="Sun J.-M."/>
        </authorList>
    </citation>
    <scope>NUCLEOTIDE SEQUENCE</scope>
    <source>
        <strain evidence="6">Adult_tree_wgs_1</strain>
        <tissue evidence="6">Leaves</tissue>
    </source>
</reference>
<keyword evidence="4" id="KW-0472">Membrane</keyword>
<comment type="caution">
    <text evidence="6">The sequence shown here is derived from an EMBL/GenBank/DDBJ whole genome shotgun (WGS) entry which is preliminary data.</text>
</comment>
<dbReference type="Gene3D" id="1.10.510.10">
    <property type="entry name" value="Transferase(Phosphotransferase) domain 1"/>
    <property type="match status" value="1"/>
</dbReference>
<evidence type="ECO:0000313" key="6">
    <source>
        <dbReference type="EMBL" id="KAF7117053.1"/>
    </source>
</evidence>
<protein>
    <recommendedName>
        <fullName evidence="5">Protein kinase domain-containing protein</fullName>
    </recommendedName>
</protein>
<evidence type="ECO:0000313" key="7">
    <source>
        <dbReference type="Proteomes" id="UP000626092"/>
    </source>
</evidence>
<keyword evidence="2" id="KW-0547">Nucleotide-binding</keyword>
<dbReference type="PANTHER" id="PTHR24056:SF228">
    <property type="entry name" value="PROTEIN IMPAIRED IN BABA-INDUCED STERILITY 1"/>
    <property type="match status" value="1"/>
</dbReference>
<dbReference type="InterPro" id="IPR050108">
    <property type="entry name" value="CDK"/>
</dbReference>
<dbReference type="GO" id="GO:0000307">
    <property type="term" value="C:cyclin-dependent protein kinase holoenzyme complex"/>
    <property type="evidence" value="ECO:0007669"/>
    <property type="project" value="TreeGrafter"/>
</dbReference>
<sequence length="159" mass="17688">MHKMHVKCYMKQLLSGLEHCHSRGVMHCDIKGANFLVNNGVLKIADFGLANLCNFGLSANTDPKNFCQAPRIMELLLIYGVLAVYLLNFLLIVEKPILLGEELSLEIYDGVFEIFDFPSSFSSQQSTSGRLNAAALSPTLSQYGGFDLGVRLWPIQTSW</sequence>
<gene>
    <name evidence="6" type="ORF">RHSIM_RhsimUnG0003700</name>
</gene>
<dbReference type="EMBL" id="WJXA01000022">
    <property type="protein sequence ID" value="KAF7117053.1"/>
    <property type="molecule type" value="Genomic_DNA"/>
</dbReference>
<keyword evidence="7" id="KW-1185">Reference proteome</keyword>
<keyword evidence="3" id="KW-0067">ATP-binding</keyword>
<dbReference type="GO" id="GO:0005524">
    <property type="term" value="F:ATP binding"/>
    <property type="evidence" value="ECO:0007669"/>
    <property type="project" value="UniProtKB-KW"/>
</dbReference>
<dbReference type="OrthoDB" id="1732493at2759"/>
<evidence type="ECO:0000256" key="3">
    <source>
        <dbReference type="ARBA" id="ARBA00022840"/>
    </source>
</evidence>
<keyword evidence="4" id="KW-0812">Transmembrane</keyword>
<feature type="domain" description="Protein kinase" evidence="5">
    <location>
        <begin position="1"/>
        <end position="159"/>
    </location>
</feature>
<dbReference type="InterPro" id="IPR000719">
    <property type="entry name" value="Prot_kinase_dom"/>
</dbReference>
<evidence type="ECO:0000256" key="2">
    <source>
        <dbReference type="ARBA" id="ARBA00022741"/>
    </source>
</evidence>
<dbReference type="Proteomes" id="UP000626092">
    <property type="component" value="Unassembled WGS sequence"/>
</dbReference>
<evidence type="ECO:0000256" key="4">
    <source>
        <dbReference type="SAM" id="Phobius"/>
    </source>
</evidence>
<accession>A0A834L619</accession>
<feature type="transmembrane region" description="Helical" evidence="4">
    <location>
        <begin position="75"/>
        <end position="93"/>
    </location>
</feature>
<dbReference type="GO" id="GO:0005634">
    <property type="term" value="C:nucleus"/>
    <property type="evidence" value="ECO:0007669"/>
    <property type="project" value="TreeGrafter"/>
</dbReference>
<evidence type="ECO:0000256" key="1">
    <source>
        <dbReference type="ARBA" id="ARBA00006485"/>
    </source>
</evidence>
<dbReference type="GO" id="GO:0032968">
    <property type="term" value="P:positive regulation of transcription elongation by RNA polymerase II"/>
    <property type="evidence" value="ECO:0007669"/>
    <property type="project" value="TreeGrafter"/>
</dbReference>
<organism evidence="6 7">
    <name type="scientific">Rhododendron simsii</name>
    <name type="common">Sims's rhododendron</name>
    <dbReference type="NCBI Taxonomy" id="118357"/>
    <lineage>
        <taxon>Eukaryota</taxon>
        <taxon>Viridiplantae</taxon>
        <taxon>Streptophyta</taxon>
        <taxon>Embryophyta</taxon>
        <taxon>Tracheophyta</taxon>
        <taxon>Spermatophyta</taxon>
        <taxon>Magnoliopsida</taxon>
        <taxon>eudicotyledons</taxon>
        <taxon>Gunneridae</taxon>
        <taxon>Pentapetalae</taxon>
        <taxon>asterids</taxon>
        <taxon>Ericales</taxon>
        <taxon>Ericaceae</taxon>
        <taxon>Ericoideae</taxon>
        <taxon>Rhodoreae</taxon>
        <taxon>Rhododendron</taxon>
    </lineage>
</organism>
<dbReference type="PROSITE" id="PS00108">
    <property type="entry name" value="PROTEIN_KINASE_ST"/>
    <property type="match status" value="1"/>
</dbReference>
<dbReference type="PANTHER" id="PTHR24056">
    <property type="entry name" value="CELL DIVISION PROTEIN KINASE"/>
    <property type="match status" value="1"/>
</dbReference>
<dbReference type="SUPFAM" id="SSF56112">
    <property type="entry name" value="Protein kinase-like (PK-like)"/>
    <property type="match status" value="1"/>
</dbReference>
<dbReference type="GO" id="GO:0008353">
    <property type="term" value="F:RNA polymerase II CTD heptapeptide repeat kinase activity"/>
    <property type="evidence" value="ECO:0007669"/>
    <property type="project" value="TreeGrafter"/>
</dbReference>
<dbReference type="InterPro" id="IPR011009">
    <property type="entry name" value="Kinase-like_dom_sf"/>
</dbReference>
<dbReference type="Pfam" id="PF00069">
    <property type="entry name" value="Pkinase"/>
    <property type="match status" value="1"/>
</dbReference>
<dbReference type="InterPro" id="IPR008271">
    <property type="entry name" value="Ser/Thr_kinase_AS"/>
</dbReference>
<dbReference type="PROSITE" id="PS50011">
    <property type="entry name" value="PROTEIN_KINASE_DOM"/>
    <property type="match status" value="1"/>
</dbReference>
<comment type="similarity">
    <text evidence="1">Belongs to the protein kinase superfamily. CMGC Ser/Thr protein kinase family. CDC2/CDKX subfamily.</text>
</comment>
<evidence type="ECO:0000259" key="5">
    <source>
        <dbReference type="PROSITE" id="PS50011"/>
    </source>
</evidence>
<dbReference type="AlphaFoldDB" id="A0A834L619"/>
<proteinExistence type="inferred from homology"/>
<name>A0A834L619_RHOSS</name>